<name>A0ACC0VAL3_9HYPO</name>
<accession>A0ACC0VAL3</accession>
<gene>
    <name evidence="1" type="ORF">N3K66_002284</name>
</gene>
<organism evidence="1 2">
    <name type="scientific">Trichothecium roseum</name>
    <dbReference type="NCBI Taxonomy" id="47278"/>
    <lineage>
        <taxon>Eukaryota</taxon>
        <taxon>Fungi</taxon>
        <taxon>Dikarya</taxon>
        <taxon>Ascomycota</taxon>
        <taxon>Pezizomycotina</taxon>
        <taxon>Sordariomycetes</taxon>
        <taxon>Hypocreomycetidae</taxon>
        <taxon>Hypocreales</taxon>
        <taxon>Hypocreales incertae sedis</taxon>
        <taxon>Trichothecium</taxon>
    </lineage>
</organism>
<evidence type="ECO:0000313" key="2">
    <source>
        <dbReference type="Proteomes" id="UP001163324"/>
    </source>
</evidence>
<dbReference type="EMBL" id="CM047941">
    <property type="protein sequence ID" value="KAI9902932.1"/>
    <property type="molecule type" value="Genomic_DNA"/>
</dbReference>
<sequence>MSQVKNLRAMFEQKGDDTSPPDRGRSPGPHSSESPRPLSKVRTNFVAIEKDGRMGLQRDACHEPSPSRHQLGVATNSEPSTDGSSVDTPEPAPKALSSQPEHRSPPGLNTSDMNEGPVSEVEVEAPAGAVSNEPSLNPDKAVDEEQKSATLTSADPTQQPEPKTLKAGLKPAAPVVKARTERSRGREARETTSTQSSTPTRTSTRPSAATAKPIAKPANKSTNKPSAPAGAGKKPESKPGTKPQERTVARRDGPVASSTTTSRTTTTARRPVTSKPTATNDTGSTKPKSKPPAKSIALPGSLTVPTTSATKGSATSRQTHSRQSGNPQANNARSPSRAGVSSVTSKPARKQLPTANNPRPSVGPPPKKAPEDAPKRDAHVDEGFLARMMRPTQASSSKTTDKVPATPPRKSASRPSLASTDTSSRRGSSTKRTGSVKSSRSIGARSATSNSGCATTDNPSIEVAVVEPIEDTLATETALVETVEDAASLANAGNLVEAPMRVEQPSNSDDLTASISQMHLKASERPVTPPAQTEGTEELVGDEVSETGSIMLPEDEINTGTAEAVSEFSEAVSERRGSPNETRPADSTDAPGNTAAYPQTSGSLPTSPGIIPETSVDATDRELVSDLSG</sequence>
<proteinExistence type="predicted"/>
<keyword evidence="2" id="KW-1185">Reference proteome</keyword>
<reference evidence="1" key="1">
    <citation type="submission" date="2022-10" db="EMBL/GenBank/DDBJ databases">
        <title>Complete Genome of Trichothecium roseum strain YXFP-22015, a Plant Pathogen Isolated from Citrus.</title>
        <authorList>
            <person name="Wang Y."/>
            <person name="Zhu L."/>
        </authorList>
    </citation>
    <scope>NUCLEOTIDE SEQUENCE</scope>
    <source>
        <strain evidence="1">YXFP-22015</strain>
    </source>
</reference>
<comment type="caution">
    <text evidence="1">The sequence shown here is derived from an EMBL/GenBank/DDBJ whole genome shotgun (WGS) entry which is preliminary data.</text>
</comment>
<protein>
    <submittedName>
        <fullName evidence="1">Uncharacterized protein</fullName>
    </submittedName>
</protein>
<dbReference type="Proteomes" id="UP001163324">
    <property type="component" value="Chromosome 2"/>
</dbReference>
<evidence type="ECO:0000313" key="1">
    <source>
        <dbReference type="EMBL" id="KAI9902932.1"/>
    </source>
</evidence>